<accession>A0A062U9W7</accession>
<reference evidence="1 2" key="1">
    <citation type="submission" date="2013-04" db="EMBL/GenBank/DDBJ databases">
        <title>Hyphomonas sp. T24B3 Genome Sequencing.</title>
        <authorList>
            <person name="Lai Q."/>
            <person name="Shao Z."/>
        </authorList>
    </citation>
    <scope>NUCLEOTIDE SEQUENCE [LARGE SCALE GENOMIC DNA]</scope>
    <source>
        <strain evidence="1 2">T24B3</strain>
    </source>
</reference>
<accession>A0A328K777</accession>
<keyword evidence="2" id="KW-1185">Reference proteome</keyword>
<protein>
    <recommendedName>
        <fullName evidence="3">DNA repair ATPase</fullName>
    </recommendedName>
</protein>
<evidence type="ECO:0000313" key="2">
    <source>
        <dbReference type="Proteomes" id="UP000249123"/>
    </source>
</evidence>
<dbReference type="EMBL" id="AWFB01000001">
    <property type="protein sequence ID" value="RAN36201.1"/>
    <property type="molecule type" value="Genomic_DNA"/>
</dbReference>
<gene>
    <name evidence="1" type="ORF">HY3_01065</name>
</gene>
<dbReference type="STRING" id="1280941.HY2_00005"/>
<evidence type="ECO:0000313" key="1">
    <source>
        <dbReference type="EMBL" id="RAN36201.1"/>
    </source>
</evidence>
<dbReference type="Proteomes" id="UP000249123">
    <property type="component" value="Unassembled WGS sequence"/>
</dbReference>
<sequence length="222" mass="24831">MIIRLRAAMLAAFLATSSVAGCSTAYYGAMEQFGYQKRDLLVSRVNDAAAAQEEAKVEFNDALEAFRSVVALDGGELEASYDRLSKTYDQAEDKAQKVRDRIKSMKGVSRDLFVEWRKELEEYSDPELRRVSAQQLEDTRERYGILVSKMDRAAESMDPVLAVFHDRVLFLKHNLNARAIAALSNETRDIETDVADLIAEMERSIAEADAFIQEMTAGSVAS</sequence>
<proteinExistence type="predicted"/>
<dbReference type="eggNOG" id="ENOG502ZBMT">
    <property type="taxonomic scope" value="Bacteria"/>
</dbReference>
<organism evidence="1 2">
    <name type="scientific">Hyphomonas pacifica</name>
    <dbReference type="NCBI Taxonomy" id="1280941"/>
    <lineage>
        <taxon>Bacteria</taxon>
        <taxon>Pseudomonadati</taxon>
        <taxon>Pseudomonadota</taxon>
        <taxon>Alphaproteobacteria</taxon>
        <taxon>Hyphomonadales</taxon>
        <taxon>Hyphomonadaceae</taxon>
        <taxon>Hyphomonas</taxon>
    </lineage>
</organism>
<name>A0A062U9W7_9PROT</name>
<dbReference type="OrthoDB" id="9780401at2"/>
<dbReference type="RefSeq" id="WP_051594553.1">
    <property type="nucleotide sequence ID" value="NZ_AWFA01000001.1"/>
</dbReference>
<dbReference type="InterPro" id="IPR021342">
    <property type="entry name" value="DUF2959"/>
</dbReference>
<comment type="caution">
    <text evidence="1">The sequence shown here is derived from an EMBL/GenBank/DDBJ whole genome shotgun (WGS) entry which is preliminary data.</text>
</comment>
<dbReference type="PROSITE" id="PS51257">
    <property type="entry name" value="PROKAR_LIPOPROTEIN"/>
    <property type="match status" value="1"/>
</dbReference>
<dbReference type="Pfam" id="PF11172">
    <property type="entry name" value="DUF2959"/>
    <property type="match status" value="1"/>
</dbReference>
<evidence type="ECO:0008006" key="3">
    <source>
        <dbReference type="Google" id="ProtNLM"/>
    </source>
</evidence>
<dbReference type="AlphaFoldDB" id="A0A062U9W7"/>